<evidence type="ECO:0000313" key="10">
    <source>
        <dbReference type="Proteomes" id="UP000503447"/>
    </source>
</evidence>
<dbReference type="GO" id="GO:0005886">
    <property type="term" value="C:plasma membrane"/>
    <property type="evidence" value="ECO:0007669"/>
    <property type="project" value="UniProtKB-SubCell"/>
</dbReference>
<proteinExistence type="predicted"/>
<keyword evidence="2" id="KW-1003">Cell membrane</keyword>
<dbReference type="InterPro" id="IPR050297">
    <property type="entry name" value="LipidA_mod_glycosyltrf_83"/>
</dbReference>
<dbReference type="KEGG" id="ftj:FTUN_5629"/>
<keyword evidence="10" id="KW-1185">Reference proteome</keyword>
<keyword evidence="6 8" id="KW-1133">Transmembrane helix</keyword>
<name>A0A6M5YVS5_9BACT</name>
<dbReference type="GO" id="GO:0016763">
    <property type="term" value="F:pentosyltransferase activity"/>
    <property type="evidence" value="ECO:0007669"/>
    <property type="project" value="TreeGrafter"/>
</dbReference>
<evidence type="ECO:0008006" key="11">
    <source>
        <dbReference type="Google" id="ProtNLM"/>
    </source>
</evidence>
<evidence type="ECO:0000256" key="5">
    <source>
        <dbReference type="ARBA" id="ARBA00022692"/>
    </source>
</evidence>
<evidence type="ECO:0000256" key="4">
    <source>
        <dbReference type="ARBA" id="ARBA00022679"/>
    </source>
</evidence>
<keyword evidence="5 8" id="KW-0812">Transmembrane</keyword>
<feature type="transmembrane region" description="Helical" evidence="8">
    <location>
        <begin position="103"/>
        <end position="124"/>
    </location>
</feature>
<evidence type="ECO:0000256" key="6">
    <source>
        <dbReference type="ARBA" id="ARBA00022989"/>
    </source>
</evidence>
<dbReference type="GO" id="GO:0009103">
    <property type="term" value="P:lipopolysaccharide biosynthetic process"/>
    <property type="evidence" value="ECO:0007669"/>
    <property type="project" value="UniProtKB-ARBA"/>
</dbReference>
<comment type="subcellular location">
    <subcellularLocation>
        <location evidence="1">Cell membrane</location>
        <topology evidence="1">Multi-pass membrane protein</topology>
    </subcellularLocation>
</comment>
<evidence type="ECO:0000256" key="8">
    <source>
        <dbReference type="SAM" id="Phobius"/>
    </source>
</evidence>
<keyword evidence="4" id="KW-0808">Transferase</keyword>
<keyword evidence="3" id="KW-0328">Glycosyltransferase</keyword>
<feature type="transmembrane region" description="Helical" evidence="8">
    <location>
        <begin position="20"/>
        <end position="40"/>
    </location>
</feature>
<sequence length="151" mass="15783">MNGFFVEASPRTSRVREFRAAAGLYALALGVRLAYLFAVVHPAPLVGDEPDFFDPAANLVAGRGYSMVPQQSPDGVMHPTANRPPGPAVVLAGAFAVFGPSVLVARLTCALAASAAAPLVYAVTKRIGGGPRPRSAPARWRAFTRRGSTIP</sequence>
<protein>
    <recommendedName>
        <fullName evidence="11">Glycosyltransferase RgtA/B/C/D-like domain-containing protein</fullName>
    </recommendedName>
</protein>
<dbReference type="Proteomes" id="UP000503447">
    <property type="component" value="Chromosome"/>
</dbReference>
<dbReference type="PANTHER" id="PTHR33908">
    <property type="entry name" value="MANNOSYLTRANSFERASE YKCB-RELATED"/>
    <property type="match status" value="1"/>
</dbReference>
<dbReference type="AlphaFoldDB" id="A0A6M5YVS5"/>
<organism evidence="9 10">
    <name type="scientific">Frigoriglobus tundricola</name>
    <dbReference type="NCBI Taxonomy" id="2774151"/>
    <lineage>
        <taxon>Bacteria</taxon>
        <taxon>Pseudomonadati</taxon>
        <taxon>Planctomycetota</taxon>
        <taxon>Planctomycetia</taxon>
        <taxon>Gemmatales</taxon>
        <taxon>Gemmataceae</taxon>
        <taxon>Frigoriglobus</taxon>
    </lineage>
</organism>
<keyword evidence="7 8" id="KW-0472">Membrane</keyword>
<evidence type="ECO:0000256" key="1">
    <source>
        <dbReference type="ARBA" id="ARBA00004651"/>
    </source>
</evidence>
<dbReference type="EMBL" id="CP053452">
    <property type="protein sequence ID" value="QJW98049.1"/>
    <property type="molecule type" value="Genomic_DNA"/>
</dbReference>
<dbReference type="PANTHER" id="PTHR33908:SF11">
    <property type="entry name" value="MEMBRANE PROTEIN"/>
    <property type="match status" value="1"/>
</dbReference>
<gene>
    <name evidence="9" type="ORF">FTUN_5629</name>
</gene>
<reference evidence="10" key="1">
    <citation type="submission" date="2020-05" db="EMBL/GenBank/DDBJ databases">
        <title>Frigoriglobus tundricola gen. nov., sp. nov., a psychrotolerant cellulolytic planctomycete of the family Gemmataceae with two divergent copies of 16S rRNA gene.</title>
        <authorList>
            <person name="Kulichevskaya I.S."/>
            <person name="Ivanova A.A."/>
            <person name="Naumoff D.G."/>
            <person name="Beletsky A.V."/>
            <person name="Rijpstra W.I.C."/>
            <person name="Sinninghe Damste J.S."/>
            <person name="Mardanov A.V."/>
            <person name="Ravin N.V."/>
            <person name="Dedysh S.N."/>
        </authorList>
    </citation>
    <scope>NUCLEOTIDE SEQUENCE [LARGE SCALE GENOMIC DNA]</scope>
    <source>
        <strain evidence="10">PL17</strain>
    </source>
</reference>
<evidence type="ECO:0000256" key="3">
    <source>
        <dbReference type="ARBA" id="ARBA00022676"/>
    </source>
</evidence>
<accession>A0A6M5YVS5</accession>
<evidence type="ECO:0000313" key="9">
    <source>
        <dbReference type="EMBL" id="QJW98049.1"/>
    </source>
</evidence>
<evidence type="ECO:0000256" key="7">
    <source>
        <dbReference type="ARBA" id="ARBA00023136"/>
    </source>
</evidence>
<evidence type="ECO:0000256" key="2">
    <source>
        <dbReference type="ARBA" id="ARBA00022475"/>
    </source>
</evidence>